<dbReference type="RefSeq" id="WP_175482641.1">
    <property type="nucleotide sequence ID" value="NZ_FMZZ01000001.1"/>
</dbReference>
<feature type="compositionally biased region" description="Gly residues" evidence="1">
    <location>
        <begin position="31"/>
        <end position="50"/>
    </location>
</feature>
<keyword evidence="3" id="KW-1185">Reference proteome</keyword>
<proteinExistence type="predicted"/>
<dbReference type="Proteomes" id="UP000199501">
    <property type="component" value="Unassembled WGS sequence"/>
</dbReference>
<dbReference type="EMBL" id="FMZZ01000001">
    <property type="protein sequence ID" value="SDC24956.1"/>
    <property type="molecule type" value="Genomic_DNA"/>
</dbReference>
<name>A0A1G6K3T2_9PSEU</name>
<dbReference type="AlphaFoldDB" id="A0A1G6K3T2"/>
<evidence type="ECO:0000313" key="3">
    <source>
        <dbReference type="Proteomes" id="UP000199501"/>
    </source>
</evidence>
<sequence length="50" mass="4899">MNQESGLVIGVENLSAIRARIDAVPGDGSTDAGGDGAGSHGGSGDGNFRR</sequence>
<organism evidence="2 3">
    <name type="scientific">Actinokineospora iranica</name>
    <dbReference type="NCBI Taxonomy" id="1271860"/>
    <lineage>
        <taxon>Bacteria</taxon>
        <taxon>Bacillati</taxon>
        <taxon>Actinomycetota</taxon>
        <taxon>Actinomycetes</taxon>
        <taxon>Pseudonocardiales</taxon>
        <taxon>Pseudonocardiaceae</taxon>
        <taxon>Actinokineospora</taxon>
    </lineage>
</organism>
<reference evidence="3" key="1">
    <citation type="submission" date="2016-10" db="EMBL/GenBank/DDBJ databases">
        <authorList>
            <person name="Varghese N."/>
            <person name="Submissions S."/>
        </authorList>
    </citation>
    <scope>NUCLEOTIDE SEQUENCE [LARGE SCALE GENOMIC DNA]</scope>
    <source>
        <strain evidence="3">IBRC-M 10403</strain>
    </source>
</reference>
<accession>A0A1G6K3T2</accession>
<protein>
    <submittedName>
        <fullName evidence="2">Uncharacterized protein</fullName>
    </submittedName>
</protein>
<evidence type="ECO:0000256" key="1">
    <source>
        <dbReference type="SAM" id="MobiDB-lite"/>
    </source>
</evidence>
<feature type="region of interest" description="Disordered" evidence="1">
    <location>
        <begin position="22"/>
        <end position="50"/>
    </location>
</feature>
<evidence type="ECO:0000313" key="2">
    <source>
        <dbReference type="EMBL" id="SDC24956.1"/>
    </source>
</evidence>
<gene>
    <name evidence="2" type="ORF">SAMN05216174_101671</name>
</gene>